<organism evidence="8 9">
    <name type="scientific">Alcaligenes xylosoxydans xylosoxydans</name>
    <name type="common">Achromobacter xylosoxidans</name>
    <dbReference type="NCBI Taxonomy" id="85698"/>
    <lineage>
        <taxon>Bacteria</taxon>
        <taxon>Pseudomonadati</taxon>
        <taxon>Pseudomonadota</taxon>
        <taxon>Betaproteobacteria</taxon>
        <taxon>Burkholderiales</taxon>
        <taxon>Alcaligenaceae</taxon>
        <taxon>Achromobacter</taxon>
    </lineage>
</organism>
<dbReference type="InterPro" id="IPR036390">
    <property type="entry name" value="WH_DNA-bd_sf"/>
</dbReference>
<dbReference type="InterPro" id="IPR000524">
    <property type="entry name" value="Tscrpt_reg_HTH_GntR"/>
</dbReference>
<proteinExistence type="predicted"/>
<evidence type="ECO:0000256" key="5">
    <source>
        <dbReference type="ARBA" id="ARBA00037357"/>
    </source>
</evidence>
<dbReference type="PRINTS" id="PR00035">
    <property type="entry name" value="HTHGNTR"/>
</dbReference>
<keyword evidence="4" id="KW-0804">Transcription</keyword>
<dbReference type="Pfam" id="PF00392">
    <property type="entry name" value="GntR"/>
    <property type="match status" value="1"/>
</dbReference>
<evidence type="ECO:0000256" key="4">
    <source>
        <dbReference type="ARBA" id="ARBA00023163"/>
    </source>
</evidence>
<evidence type="ECO:0000259" key="7">
    <source>
        <dbReference type="PROSITE" id="PS50949"/>
    </source>
</evidence>
<evidence type="ECO:0000313" key="9">
    <source>
        <dbReference type="Proteomes" id="UP000060602"/>
    </source>
</evidence>
<keyword evidence="1" id="KW-0678">Repressor</keyword>
<gene>
    <name evidence="8" type="ORF">AL504_21200</name>
</gene>
<dbReference type="SUPFAM" id="SSF48008">
    <property type="entry name" value="GntR ligand-binding domain-like"/>
    <property type="match status" value="1"/>
</dbReference>
<dbReference type="InterPro" id="IPR036388">
    <property type="entry name" value="WH-like_DNA-bd_sf"/>
</dbReference>
<dbReference type="Gene3D" id="1.10.10.10">
    <property type="entry name" value="Winged helix-like DNA-binding domain superfamily/Winged helix DNA-binding domain"/>
    <property type="match status" value="1"/>
</dbReference>
<dbReference type="AlphaFoldDB" id="A0A0X8P1R0"/>
<protein>
    <recommendedName>
        <fullName evidence="6">Pyruvate dehydrogenase complex repressor</fullName>
    </recommendedName>
</protein>
<name>A0A0X8P1R0_ALCXX</name>
<dbReference type="GO" id="GO:0003700">
    <property type="term" value="F:DNA-binding transcription factor activity"/>
    <property type="evidence" value="ECO:0007669"/>
    <property type="project" value="InterPro"/>
</dbReference>
<dbReference type="CDD" id="cd07377">
    <property type="entry name" value="WHTH_GntR"/>
    <property type="match status" value="1"/>
</dbReference>
<reference evidence="9" key="1">
    <citation type="submission" date="2015-12" db="EMBL/GenBank/DDBJ databases">
        <title>FDA dAtabase for Regulatory Grade micrObial Sequences (FDA-ARGOS): Supporting development and validation of Infectious Disease Dx tests.</title>
        <authorList>
            <person name="Case J."/>
            <person name="Tallon L."/>
            <person name="Sadzewicz L."/>
            <person name="Sengamalay N."/>
            <person name="Ott S."/>
            <person name="Godinez A."/>
            <person name="Nagaraj S."/>
            <person name="Nadendla S."/>
            <person name="Sichtig H."/>
        </authorList>
    </citation>
    <scope>NUCLEOTIDE SEQUENCE [LARGE SCALE GENOMIC DNA]</scope>
    <source>
        <strain evidence="9">FDAARGOS_147</strain>
    </source>
</reference>
<keyword evidence="2" id="KW-0805">Transcription regulation</keyword>
<dbReference type="EMBL" id="CP014060">
    <property type="protein sequence ID" value="AMG38321.1"/>
    <property type="molecule type" value="Genomic_DNA"/>
</dbReference>
<dbReference type="RefSeq" id="WP_061073074.1">
    <property type="nucleotide sequence ID" value="NZ_CP014060.2"/>
</dbReference>
<feature type="domain" description="HTH gntR-type" evidence="7">
    <location>
        <begin position="6"/>
        <end position="74"/>
    </location>
</feature>
<dbReference type="PROSITE" id="PS50949">
    <property type="entry name" value="HTH_GNTR"/>
    <property type="match status" value="1"/>
</dbReference>
<dbReference type="PANTHER" id="PTHR43537:SF34">
    <property type="entry name" value="PYRUVATE DEHYDROGENASE COMPLEX REPRESSOR"/>
    <property type="match status" value="1"/>
</dbReference>
<evidence type="ECO:0000256" key="1">
    <source>
        <dbReference type="ARBA" id="ARBA00022491"/>
    </source>
</evidence>
<evidence type="ECO:0000256" key="6">
    <source>
        <dbReference type="ARBA" id="ARBA00039592"/>
    </source>
</evidence>
<evidence type="ECO:0000256" key="2">
    <source>
        <dbReference type="ARBA" id="ARBA00023015"/>
    </source>
</evidence>
<dbReference type="SMART" id="SM00345">
    <property type="entry name" value="HTH_GNTR"/>
    <property type="match status" value="1"/>
</dbReference>
<dbReference type="SUPFAM" id="SSF46785">
    <property type="entry name" value="Winged helix' DNA-binding domain"/>
    <property type="match status" value="1"/>
</dbReference>
<keyword evidence="3" id="KW-0238">DNA-binding</keyword>
<sequence length="239" mass="26163">MLTKSLTLTEQVARQIADDIAHGVYPVGGKLPSGRILAEQYGVSAAVIREVTERLRAQGLVQSRQGSGSVVLARTGAQGFQVPADIAVSREQLASVYELRMELEGGAAALAAERRNAADLETMARALADLEHHQHHPEHGVEHDIAFHLAIAAATHNPFYQDLLQYLNLQLRLAVSTARANSRQLAGMTDAVHHEHVAVFEAIRDRDAPRARLMAERHLRQAASRLRLDSLFPASRQTS</sequence>
<dbReference type="SMART" id="SM00895">
    <property type="entry name" value="FCD"/>
    <property type="match status" value="1"/>
</dbReference>
<accession>A0A0X8P1R0</accession>
<dbReference type="GO" id="GO:0003677">
    <property type="term" value="F:DNA binding"/>
    <property type="evidence" value="ECO:0007669"/>
    <property type="project" value="UniProtKB-KW"/>
</dbReference>
<dbReference type="PANTHER" id="PTHR43537">
    <property type="entry name" value="TRANSCRIPTIONAL REGULATOR, GNTR FAMILY"/>
    <property type="match status" value="1"/>
</dbReference>
<comment type="function">
    <text evidence="5">Transcriptional repressor for the pyruvate dehydrogenase complex genes aceEF and lpd.</text>
</comment>
<dbReference type="Pfam" id="PF07729">
    <property type="entry name" value="FCD"/>
    <property type="match status" value="1"/>
</dbReference>
<dbReference type="Proteomes" id="UP000060602">
    <property type="component" value="Chromosome"/>
</dbReference>
<dbReference type="Gene3D" id="1.20.120.530">
    <property type="entry name" value="GntR ligand-binding domain-like"/>
    <property type="match status" value="1"/>
</dbReference>
<evidence type="ECO:0000256" key="3">
    <source>
        <dbReference type="ARBA" id="ARBA00023125"/>
    </source>
</evidence>
<dbReference type="InterPro" id="IPR011711">
    <property type="entry name" value="GntR_C"/>
</dbReference>
<dbReference type="InterPro" id="IPR008920">
    <property type="entry name" value="TF_FadR/GntR_C"/>
</dbReference>
<evidence type="ECO:0000313" key="8">
    <source>
        <dbReference type="EMBL" id="AMG38321.1"/>
    </source>
</evidence>